<keyword evidence="4" id="KW-0548">Nucleotidyltransferase</keyword>
<sequence length="247" mass="25939">MNALVLAGSRPGGDPLALEVGVTHKALIEIGGVSLLTRVVGALREAGCTRILVCCEPGPVEDLAQALGAGVIPPAAGPSGSVLRALEASGTPLLVTTADHALLRPEWISELIGGAPADCDLAVMMAERARIEAAMPGSRRTYLRFADGHWSGCNLFYLRTPAARAAVEEWTRVEADRKRPWKIVARLGPGLLLSYALGRLSLAEGLARLGKSIGARAALVRASDGRAAVDVDTPRDLEDVRELLDNS</sequence>
<reference evidence="4 5" key="1">
    <citation type="submission" date="2019-01" db="EMBL/GenBank/DDBJ databases">
        <title>Altererythrobacter rhizovicinus sp. nov., isolated from the rhizosphere soil of Haloxylon ammodendron.</title>
        <authorList>
            <person name="Li H.-P."/>
            <person name="Gou J.-Y."/>
            <person name="Yao D."/>
            <person name="Han Q.-Q."/>
            <person name="Shao K.-Z."/>
            <person name="Zhao Q."/>
            <person name="Zhang J.-L."/>
        </authorList>
    </citation>
    <scope>NUCLEOTIDE SEQUENCE [LARGE SCALE GENOMIC DNA]</scope>
    <source>
        <strain evidence="4 5">AY-3R</strain>
    </source>
</reference>
<dbReference type="GO" id="GO:0016779">
    <property type="term" value="F:nucleotidyltransferase activity"/>
    <property type="evidence" value="ECO:0007669"/>
    <property type="project" value="UniProtKB-KW"/>
</dbReference>
<protein>
    <submittedName>
        <fullName evidence="4">GTP--adenosylcobinamide-phosphate guanylyltransferase</fullName>
    </submittedName>
</protein>
<dbReference type="InterPro" id="IPR025877">
    <property type="entry name" value="MobA-like_NTP_Trfase"/>
</dbReference>
<dbReference type="EMBL" id="SDPV01000001">
    <property type="protein sequence ID" value="RXZ66661.1"/>
    <property type="molecule type" value="Genomic_DNA"/>
</dbReference>
<keyword evidence="1 4" id="KW-0808">Transferase</keyword>
<evidence type="ECO:0000256" key="1">
    <source>
        <dbReference type="ARBA" id="ARBA00022679"/>
    </source>
</evidence>
<gene>
    <name evidence="4" type="ORF">ETX26_03350</name>
</gene>
<dbReference type="Gene3D" id="3.90.550.10">
    <property type="entry name" value="Spore Coat Polysaccharide Biosynthesis Protein SpsA, Chain A"/>
    <property type="match status" value="1"/>
</dbReference>
<comment type="caution">
    <text evidence="4">The sequence shown here is derived from an EMBL/GenBank/DDBJ whole genome shotgun (WGS) entry which is preliminary data.</text>
</comment>
<dbReference type="OrthoDB" id="159246at2"/>
<evidence type="ECO:0000256" key="2">
    <source>
        <dbReference type="ARBA" id="ARBA00022842"/>
    </source>
</evidence>
<keyword evidence="2" id="KW-0460">Magnesium</keyword>
<dbReference type="PANTHER" id="PTHR19136">
    <property type="entry name" value="MOLYBDENUM COFACTOR GUANYLYLTRANSFERASE"/>
    <property type="match status" value="1"/>
</dbReference>
<keyword evidence="5" id="KW-1185">Reference proteome</keyword>
<proteinExistence type="predicted"/>
<dbReference type="Pfam" id="PF12804">
    <property type="entry name" value="NTP_transf_3"/>
    <property type="match status" value="1"/>
</dbReference>
<dbReference type="InterPro" id="IPR029044">
    <property type="entry name" value="Nucleotide-diphossugar_trans"/>
</dbReference>
<name>A0A4Q2KTJ0_9SPHN</name>
<feature type="domain" description="MobA-like NTP transferase" evidence="3">
    <location>
        <begin position="21"/>
        <end position="134"/>
    </location>
</feature>
<dbReference type="SUPFAM" id="SSF53448">
    <property type="entry name" value="Nucleotide-diphospho-sugar transferases"/>
    <property type="match status" value="1"/>
</dbReference>
<dbReference type="Proteomes" id="UP000293623">
    <property type="component" value="Unassembled WGS sequence"/>
</dbReference>
<evidence type="ECO:0000313" key="5">
    <source>
        <dbReference type="Proteomes" id="UP000293623"/>
    </source>
</evidence>
<dbReference type="AlphaFoldDB" id="A0A4Q2KTJ0"/>
<evidence type="ECO:0000313" key="4">
    <source>
        <dbReference type="EMBL" id="RXZ66661.1"/>
    </source>
</evidence>
<accession>A0A4Q2KTJ0</accession>
<evidence type="ECO:0000259" key="3">
    <source>
        <dbReference type="Pfam" id="PF12804"/>
    </source>
</evidence>
<dbReference type="PANTHER" id="PTHR19136:SF81">
    <property type="entry name" value="MOLYBDENUM COFACTOR GUANYLYLTRANSFERASE"/>
    <property type="match status" value="1"/>
</dbReference>
<organism evidence="4 5">
    <name type="scientific">Pelagerythrobacter rhizovicinus</name>
    <dbReference type="NCBI Taxonomy" id="2268576"/>
    <lineage>
        <taxon>Bacteria</taxon>
        <taxon>Pseudomonadati</taxon>
        <taxon>Pseudomonadota</taxon>
        <taxon>Alphaproteobacteria</taxon>
        <taxon>Sphingomonadales</taxon>
        <taxon>Erythrobacteraceae</taxon>
        <taxon>Pelagerythrobacter</taxon>
    </lineage>
</organism>